<accession>A0A0F9GKV2</accession>
<name>A0A0F9GKV2_9ZZZZ</name>
<proteinExistence type="predicted"/>
<dbReference type="GO" id="GO:0006950">
    <property type="term" value="P:response to stress"/>
    <property type="evidence" value="ECO:0007669"/>
    <property type="project" value="UniProtKB-ARBA"/>
</dbReference>
<protein>
    <recommendedName>
        <fullName evidence="2">SprT-like domain-containing protein</fullName>
    </recommendedName>
</protein>
<dbReference type="AlphaFoldDB" id="A0A0F9GKV2"/>
<sequence length="112" mass="12973">MYFPGTQAPLVRFSRKLLTRGGYWDSETGDIVVALELYKEHGSSAIIDVIKHELIHSHIGTSEDQPHGPIFMTEVERIGASLHCEQFAVNRRRRSNSRRLSRIRSRRRSRSR</sequence>
<evidence type="ECO:0000313" key="3">
    <source>
        <dbReference type="EMBL" id="KKL63762.1"/>
    </source>
</evidence>
<feature type="domain" description="SprT-like" evidence="2">
    <location>
        <begin position="3"/>
        <end position="82"/>
    </location>
</feature>
<feature type="region of interest" description="Disordered" evidence="1">
    <location>
        <begin position="93"/>
        <end position="112"/>
    </location>
</feature>
<gene>
    <name evidence="3" type="ORF">LCGC14_2171870</name>
</gene>
<reference evidence="3" key="1">
    <citation type="journal article" date="2015" name="Nature">
        <title>Complex archaea that bridge the gap between prokaryotes and eukaryotes.</title>
        <authorList>
            <person name="Spang A."/>
            <person name="Saw J.H."/>
            <person name="Jorgensen S.L."/>
            <person name="Zaremba-Niedzwiedzka K."/>
            <person name="Martijn J."/>
            <person name="Lind A.E."/>
            <person name="van Eijk R."/>
            <person name="Schleper C."/>
            <person name="Guy L."/>
            <person name="Ettema T.J."/>
        </authorList>
    </citation>
    <scope>NUCLEOTIDE SEQUENCE</scope>
</reference>
<evidence type="ECO:0000256" key="1">
    <source>
        <dbReference type="SAM" id="MobiDB-lite"/>
    </source>
</evidence>
<evidence type="ECO:0000259" key="2">
    <source>
        <dbReference type="Pfam" id="PF10263"/>
    </source>
</evidence>
<comment type="caution">
    <text evidence="3">The sequence shown here is derived from an EMBL/GenBank/DDBJ whole genome shotgun (WGS) entry which is preliminary data.</text>
</comment>
<dbReference type="Pfam" id="PF10263">
    <property type="entry name" value="SprT-like"/>
    <property type="match status" value="1"/>
</dbReference>
<dbReference type="EMBL" id="LAZR01028055">
    <property type="protein sequence ID" value="KKL63762.1"/>
    <property type="molecule type" value="Genomic_DNA"/>
</dbReference>
<dbReference type="InterPro" id="IPR006640">
    <property type="entry name" value="SprT-like_domain"/>
</dbReference>
<organism evidence="3">
    <name type="scientific">marine sediment metagenome</name>
    <dbReference type="NCBI Taxonomy" id="412755"/>
    <lineage>
        <taxon>unclassified sequences</taxon>
        <taxon>metagenomes</taxon>
        <taxon>ecological metagenomes</taxon>
    </lineage>
</organism>